<gene>
    <name evidence="3" type="ORF">C7H79_03845</name>
</gene>
<protein>
    <submittedName>
        <fullName evidence="3">Uncharacterized protein</fullName>
    </submittedName>
</protein>
<proteinExistence type="predicted"/>
<keyword evidence="2" id="KW-0732">Signal</keyword>
<accession>A0A2P7NXY1</accession>
<evidence type="ECO:0000313" key="3">
    <source>
        <dbReference type="EMBL" id="PSJ18325.1"/>
    </source>
</evidence>
<dbReference type="AlphaFoldDB" id="A0A2P7NXY1"/>
<comment type="caution">
    <text evidence="3">The sequence shown here is derived from an EMBL/GenBank/DDBJ whole genome shotgun (WGS) entry which is preliminary data.</text>
</comment>
<feature type="region of interest" description="Disordered" evidence="1">
    <location>
        <begin position="32"/>
        <end position="102"/>
    </location>
</feature>
<dbReference type="RefSeq" id="WP_106705974.1">
    <property type="nucleotide sequence ID" value="NZ_PXXU01000007.1"/>
</dbReference>
<keyword evidence="4" id="KW-1185">Reference proteome</keyword>
<evidence type="ECO:0000313" key="4">
    <source>
        <dbReference type="Proteomes" id="UP000241912"/>
    </source>
</evidence>
<feature type="compositionally biased region" description="Low complexity" evidence="1">
    <location>
        <begin position="70"/>
        <end position="84"/>
    </location>
</feature>
<name>A0A2P7NXY1_9PROT</name>
<sequence>MIQIKEMLLTSIISVVFLFASASVFADYNQSQNKVDDKMNSPKPIEQSSSQKKQDDNKQSRQADSDKMKQNSSDNKNQQSNSGNRNVDPAGPRDGYEGQNSK</sequence>
<feature type="chain" id="PRO_5015116663" evidence="2">
    <location>
        <begin position="27"/>
        <end position="102"/>
    </location>
</feature>
<organism evidence="3 4">
    <name type="scientific">Nitrosomonas supralitoralis</name>
    <dbReference type="NCBI Taxonomy" id="2116706"/>
    <lineage>
        <taxon>Bacteria</taxon>
        <taxon>Pseudomonadati</taxon>
        <taxon>Pseudomonadota</taxon>
        <taxon>Betaproteobacteria</taxon>
        <taxon>Nitrosomonadales</taxon>
        <taxon>Nitrosomonadaceae</taxon>
        <taxon>Nitrosomonas</taxon>
    </lineage>
</organism>
<reference evidence="3 4" key="1">
    <citation type="submission" date="2018-03" db="EMBL/GenBank/DDBJ databases">
        <title>Draft genome of Nitrosomonas supralitoralis APG5.</title>
        <authorList>
            <person name="Urakawa H."/>
            <person name="Lopez J.V."/>
        </authorList>
    </citation>
    <scope>NUCLEOTIDE SEQUENCE [LARGE SCALE GENOMIC DNA]</scope>
    <source>
        <strain evidence="3 4">APG5</strain>
    </source>
</reference>
<dbReference type="Proteomes" id="UP000241912">
    <property type="component" value="Unassembled WGS sequence"/>
</dbReference>
<dbReference type="EMBL" id="PXXU01000007">
    <property type="protein sequence ID" value="PSJ18325.1"/>
    <property type="molecule type" value="Genomic_DNA"/>
</dbReference>
<evidence type="ECO:0000256" key="2">
    <source>
        <dbReference type="SAM" id="SignalP"/>
    </source>
</evidence>
<feature type="signal peptide" evidence="2">
    <location>
        <begin position="1"/>
        <end position="26"/>
    </location>
</feature>
<feature type="compositionally biased region" description="Basic and acidic residues" evidence="1">
    <location>
        <begin position="52"/>
        <end position="69"/>
    </location>
</feature>
<dbReference type="OrthoDB" id="8549921at2"/>
<evidence type="ECO:0000256" key="1">
    <source>
        <dbReference type="SAM" id="MobiDB-lite"/>
    </source>
</evidence>